<comment type="caution">
    <text evidence="1">The sequence shown here is derived from an EMBL/GenBank/DDBJ whole genome shotgun (WGS) entry which is preliminary data.</text>
</comment>
<organism evidence="1 2">
    <name type="scientific">Brassica cretica</name>
    <name type="common">Mustard</name>
    <dbReference type="NCBI Taxonomy" id="69181"/>
    <lineage>
        <taxon>Eukaryota</taxon>
        <taxon>Viridiplantae</taxon>
        <taxon>Streptophyta</taxon>
        <taxon>Embryophyta</taxon>
        <taxon>Tracheophyta</taxon>
        <taxon>Spermatophyta</taxon>
        <taxon>Magnoliopsida</taxon>
        <taxon>eudicotyledons</taxon>
        <taxon>Gunneridae</taxon>
        <taxon>Pentapetalae</taxon>
        <taxon>rosids</taxon>
        <taxon>malvids</taxon>
        <taxon>Brassicales</taxon>
        <taxon>Brassicaceae</taxon>
        <taxon>Brassiceae</taxon>
        <taxon>Brassica</taxon>
    </lineage>
</organism>
<sequence length="203" mass="22687">MQFSSDIEVLDDHQYVEASQRGLRFRDEVDKSPVEVALIDTDQIPSNDTNKPASIDATTSPSIDIGRVLEQKEFDVCGNLRDGYTRDQTSMGEIRGGIGRREKGSRTVLRQRRRLYGGDFHTRMIKLQRADIETCFGACSHSHPESTKIVNSNDGTVAAPSDTVAKKIERHCARKWSDTLARKSSNTVAKTSTDTVEENQELL</sequence>
<dbReference type="Proteomes" id="UP000266723">
    <property type="component" value="Unassembled WGS sequence"/>
</dbReference>
<dbReference type="EMBL" id="QGKV02002055">
    <property type="protein sequence ID" value="KAF3497387.1"/>
    <property type="molecule type" value="Genomic_DNA"/>
</dbReference>
<reference evidence="1 2" key="1">
    <citation type="journal article" date="2020" name="BMC Genomics">
        <title>Intraspecific diversification of the crop wild relative Brassica cretica Lam. using demographic model selection.</title>
        <authorList>
            <person name="Kioukis A."/>
            <person name="Michalopoulou V.A."/>
            <person name="Briers L."/>
            <person name="Pirintsos S."/>
            <person name="Studholme D.J."/>
            <person name="Pavlidis P."/>
            <person name="Sarris P.F."/>
        </authorList>
    </citation>
    <scope>NUCLEOTIDE SEQUENCE [LARGE SCALE GENOMIC DNA]</scope>
    <source>
        <strain evidence="2">cv. PFS-1207/04</strain>
    </source>
</reference>
<protein>
    <submittedName>
        <fullName evidence="1">Uncharacterized protein</fullName>
    </submittedName>
</protein>
<accession>A0ABQ7AHY1</accession>
<keyword evidence="2" id="KW-1185">Reference proteome</keyword>
<proteinExistence type="predicted"/>
<evidence type="ECO:0000313" key="1">
    <source>
        <dbReference type="EMBL" id="KAF3497387.1"/>
    </source>
</evidence>
<gene>
    <name evidence="1" type="ORF">DY000_02052283</name>
</gene>
<name>A0ABQ7AHY1_BRACR</name>
<evidence type="ECO:0000313" key="2">
    <source>
        <dbReference type="Proteomes" id="UP000266723"/>
    </source>
</evidence>